<protein>
    <submittedName>
        <fullName evidence="2">(rape) hypothetical protein</fullName>
    </submittedName>
</protein>
<gene>
    <name evidence="2" type="ORF">DARMORV10_C02P42490.1</name>
</gene>
<dbReference type="EMBL" id="HG994366">
    <property type="protein sequence ID" value="CAF1917960.1"/>
    <property type="molecule type" value="Genomic_DNA"/>
</dbReference>
<feature type="transmembrane region" description="Helical" evidence="1">
    <location>
        <begin position="58"/>
        <end position="76"/>
    </location>
</feature>
<keyword evidence="1" id="KW-0812">Transmembrane</keyword>
<keyword evidence="1" id="KW-0472">Membrane</keyword>
<proteinExistence type="predicted"/>
<dbReference type="Proteomes" id="UP001295469">
    <property type="component" value="Chromosome C02"/>
</dbReference>
<name>A0A816KA31_BRANA</name>
<sequence length="117" mass="13209">MPVNVSYSSRSIVATSPIVFFNDVFSGVSEEKMRNHLFPKVINVGMISASKNKDLSSSFDFSFFLLSVISIPPHLLSKFRIFRSPLLAFYMHDQSGLMGLLVSYLTFPFIFSVKEQS</sequence>
<keyword evidence="1" id="KW-1133">Transmembrane helix</keyword>
<evidence type="ECO:0000256" key="1">
    <source>
        <dbReference type="SAM" id="Phobius"/>
    </source>
</evidence>
<dbReference type="AlphaFoldDB" id="A0A816KA31"/>
<feature type="transmembrane region" description="Helical" evidence="1">
    <location>
        <begin position="96"/>
        <end position="113"/>
    </location>
</feature>
<reference evidence="2" key="1">
    <citation type="submission" date="2021-01" db="EMBL/GenBank/DDBJ databases">
        <authorList>
            <consortium name="Genoscope - CEA"/>
            <person name="William W."/>
        </authorList>
    </citation>
    <scope>NUCLEOTIDE SEQUENCE</scope>
</reference>
<evidence type="ECO:0000313" key="2">
    <source>
        <dbReference type="EMBL" id="CAF1917960.1"/>
    </source>
</evidence>
<accession>A0A816KA31</accession>
<organism evidence="2">
    <name type="scientific">Brassica napus</name>
    <name type="common">Rape</name>
    <dbReference type="NCBI Taxonomy" id="3708"/>
    <lineage>
        <taxon>Eukaryota</taxon>
        <taxon>Viridiplantae</taxon>
        <taxon>Streptophyta</taxon>
        <taxon>Embryophyta</taxon>
        <taxon>Tracheophyta</taxon>
        <taxon>Spermatophyta</taxon>
        <taxon>Magnoliopsida</taxon>
        <taxon>eudicotyledons</taxon>
        <taxon>Gunneridae</taxon>
        <taxon>Pentapetalae</taxon>
        <taxon>rosids</taxon>
        <taxon>malvids</taxon>
        <taxon>Brassicales</taxon>
        <taxon>Brassicaceae</taxon>
        <taxon>Brassiceae</taxon>
        <taxon>Brassica</taxon>
    </lineage>
</organism>